<sequence>MSPTTLHSNDLKNQPTSKNVGEHAQSSLADSVEQHPEPTQEPLVGSNSTSQKYNKRKKAEESISKLLSTLFIWEILAMILSSASLIGIVVVLRCYNHHPQPTWNNLSLNTVISWLSTIAKGCVLFSISEGLGQLKWVWFAQKRRQLSDLRAFDAASRGLTGSAGLIWNLRARHFAVPGSLAVILALAFDPFTQNLIHYYPKLVADSSQIALVSNGSEYSTVGLEWITGGDGYMEPGLKSSIYSSLFDNDSSRPWATPKWSCSTGNCTWDPIAALEVRARCSNITDQLKLSCSNITKDDPNEDPYSVFIGKNNCTYSILGTSLTASFVPDYGYAVAAATGSSNDTLLGIQLLTTEDMLNGSPTMQTHWRAMQCALVPTVHSFRPTVSRGVYREETLGTWSNRSLDGDDATSYVLRPHWGLDMGMAPNKNFSISEDSLVMMKTFARQFFSGYVQNYPRKGFIFVGVDNSQYASTDLIQAISYFNITACPTTVKGWEKLRCAAENMAAGMTKTFRDNTDGKSSAVGLAMISTTYVSVHWQWIALPVIIWLLGLITLAGTIWKTYRAEVPTWKNDAMPLLFLYENSQDEKPRPGEELPNDRKGRLYESGDRMILSE</sequence>
<feature type="transmembrane region" description="Helical" evidence="2">
    <location>
        <begin position="536"/>
        <end position="558"/>
    </location>
</feature>
<evidence type="ECO:0000256" key="1">
    <source>
        <dbReference type="SAM" id="MobiDB-lite"/>
    </source>
</evidence>
<dbReference type="Pfam" id="PF11374">
    <property type="entry name" value="DUF3176"/>
    <property type="match status" value="1"/>
</dbReference>
<name>A0A9W9VGC2_9EURO</name>
<dbReference type="PANTHER" id="PTHR35394:SF5">
    <property type="entry name" value="DUF3176 DOMAIN-CONTAINING PROTEIN"/>
    <property type="match status" value="1"/>
</dbReference>
<evidence type="ECO:0000256" key="2">
    <source>
        <dbReference type="SAM" id="Phobius"/>
    </source>
</evidence>
<evidence type="ECO:0000313" key="4">
    <source>
        <dbReference type="Proteomes" id="UP001147782"/>
    </source>
</evidence>
<dbReference type="OrthoDB" id="5242705at2759"/>
<dbReference type="EMBL" id="JAPZBS010000002">
    <property type="protein sequence ID" value="KAJ5381158.1"/>
    <property type="molecule type" value="Genomic_DNA"/>
</dbReference>
<reference evidence="3" key="2">
    <citation type="journal article" date="2023" name="IMA Fungus">
        <title>Comparative genomic study of the Penicillium genus elucidates a diverse pangenome and 15 lateral gene transfer events.</title>
        <authorList>
            <person name="Petersen C."/>
            <person name="Sorensen T."/>
            <person name="Nielsen M.R."/>
            <person name="Sondergaard T.E."/>
            <person name="Sorensen J.L."/>
            <person name="Fitzpatrick D.A."/>
            <person name="Frisvad J.C."/>
            <person name="Nielsen K.L."/>
        </authorList>
    </citation>
    <scope>NUCLEOTIDE SEQUENCE</scope>
    <source>
        <strain evidence="3">IBT 29864</strain>
    </source>
</reference>
<dbReference type="AlphaFoldDB" id="A0A9W9VGC2"/>
<organism evidence="3 4">
    <name type="scientific">Penicillium cataractarum</name>
    <dbReference type="NCBI Taxonomy" id="2100454"/>
    <lineage>
        <taxon>Eukaryota</taxon>
        <taxon>Fungi</taxon>
        <taxon>Dikarya</taxon>
        <taxon>Ascomycota</taxon>
        <taxon>Pezizomycotina</taxon>
        <taxon>Eurotiomycetes</taxon>
        <taxon>Eurotiomycetidae</taxon>
        <taxon>Eurotiales</taxon>
        <taxon>Aspergillaceae</taxon>
        <taxon>Penicillium</taxon>
    </lineage>
</organism>
<keyword evidence="2" id="KW-0812">Transmembrane</keyword>
<reference evidence="3" key="1">
    <citation type="submission" date="2022-11" db="EMBL/GenBank/DDBJ databases">
        <authorList>
            <person name="Petersen C."/>
        </authorList>
    </citation>
    <scope>NUCLEOTIDE SEQUENCE</scope>
    <source>
        <strain evidence="3">IBT 29864</strain>
    </source>
</reference>
<proteinExistence type="predicted"/>
<feature type="transmembrane region" description="Helical" evidence="2">
    <location>
        <begin position="66"/>
        <end position="92"/>
    </location>
</feature>
<evidence type="ECO:0000313" key="3">
    <source>
        <dbReference type="EMBL" id="KAJ5381158.1"/>
    </source>
</evidence>
<accession>A0A9W9VGC2</accession>
<keyword evidence="4" id="KW-1185">Reference proteome</keyword>
<feature type="compositionally biased region" description="Basic and acidic residues" evidence="1">
    <location>
        <begin position="584"/>
        <end position="606"/>
    </location>
</feature>
<dbReference type="InterPro" id="IPR021514">
    <property type="entry name" value="DUF3176"/>
</dbReference>
<dbReference type="RefSeq" id="XP_056558729.1">
    <property type="nucleotide sequence ID" value="XM_056696517.1"/>
</dbReference>
<dbReference type="Proteomes" id="UP001147782">
    <property type="component" value="Unassembled WGS sequence"/>
</dbReference>
<feature type="compositionally biased region" description="Polar residues" evidence="1">
    <location>
        <begin position="1"/>
        <end position="29"/>
    </location>
</feature>
<comment type="caution">
    <text evidence="3">The sequence shown here is derived from an EMBL/GenBank/DDBJ whole genome shotgun (WGS) entry which is preliminary data.</text>
</comment>
<dbReference type="GeneID" id="81435694"/>
<keyword evidence="2" id="KW-1133">Transmembrane helix</keyword>
<feature type="region of interest" description="Disordered" evidence="1">
    <location>
        <begin position="584"/>
        <end position="612"/>
    </location>
</feature>
<gene>
    <name evidence="3" type="ORF">N7496_003586</name>
</gene>
<dbReference type="PANTHER" id="PTHR35394">
    <property type="entry name" value="DUF3176 DOMAIN-CONTAINING PROTEIN"/>
    <property type="match status" value="1"/>
</dbReference>
<protein>
    <submittedName>
        <fullName evidence="3">Uncharacterized protein</fullName>
    </submittedName>
</protein>
<keyword evidence="2" id="KW-0472">Membrane</keyword>
<feature type="region of interest" description="Disordered" evidence="1">
    <location>
        <begin position="1"/>
        <end position="55"/>
    </location>
</feature>